<comment type="similarity">
    <text evidence="1 2">Belongs to the flagella basal body rod proteins family.</text>
</comment>
<evidence type="ECO:0000259" key="4">
    <source>
        <dbReference type="Pfam" id="PF06429"/>
    </source>
</evidence>
<dbReference type="InterPro" id="IPR020013">
    <property type="entry name" value="Flagellar_FlgE/F/G"/>
</dbReference>
<dbReference type="NCBIfam" id="TIGR03506">
    <property type="entry name" value="FlgEFG_subfam"/>
    <property type="match status" value="2"/>
</dbReference>
<keyword evidence="6" id="KW-0282">Flagellum</keyword>
<keyword evidence="6" id="KW-0966">Cell projection</keyword>
<dbReference type="InterPro" id="IPR037925">
    <property type="entry name" value="FlgE/F/G-like"/>
</dbReference>
<dbReference type="AlphaFoldDB" id="H5XYN4"/>
<dbReference type="GO" id="GO:0071978">
    <property type="term" value="P:bacterial-type flagellum-dependent swarming motility"/>
    <property type="evidence" value="ECO:0007669"/>
    <property type="project" value="TreeGrafter"/>
</dbReference>
<dbReference type="Pfam" id="PF22692">
    <property type="entry name" value="LlgE_F_G_D1"/>
    <property type="match status" value="1"/>
</dbReference>
<reference evidence="6 7" key="1">
    <citation type="submission" date="2011-11" db="EMBL/GenBank/DDBJ databases">
        <title>The Noncontiguous Finished genome of Desulfosporosinus youngiae DSM 17734.</title>
        <authorList>
            <consortium name="US DOE Joint Genome Institute (JGI-PGF)"/>
            <person name="Lucas S."/>
            <person name="Han J."/>
            <person name="Lapidus A."/>
            <person name="Cheng J.-F."/>
            <person name="Goodwin L."/>
            <person name="Pitluck S."/>
            <person name="Peters L."/>
            <person name="Ovchinnikova G."/>
            <person name="Lu M."/>
            <person name="Land M.L."/>
            <person name="Hauser L."/>
            <person name="Pester M."/>
            <person name="Spring S."/>
            <person name="Ollivier B."/>
            <person name="Rattei T."/>
            <person name="Klenk H.-P."/>
            <person name="Wagner M."/>
            <person name="Loy A."/>
            <person name="Woyke T.J."/>
        </authorList>
    </citation>
    <scope>NUCLEOTIDE SEQUENCE [LARGE SCALE GENOMIC DNA]</scope>
    <source>
        <strain evidence="6 7">DSM 17734</strain>
    </source>
</reference>
<keyword evidence="7" id="KW-1185">Reference proteome</keyword>
<keyword evidence="6" id="KW-0969">Cilium</keyword>
<dbReference type="InterPro" id="IPR010930">
    <property type="entry name" value="Flg_bb/hook_C_dom"/>
</dbReference>
<keyword evidence="2" id="KW-0975">Bacterial flagellum</keyword>
<dbReference type="Pfam" id="PF00460">
    <property type="entry name" value="Flg_bb_rod"/>
    <property type="match status" value="1"/>
</dbReference>
<dbReference type="InterPro" id="IPR053967">
    <property type="entry name" value="LlgE_F_G-like_D1"/>
</dbReference>
<dbReference type="RefSeq" id="WP_007786576.1">
    <property type="nucleotide sequence ID" value="NZ_CM001441.1"/>
</dbReference>
<proteinExistence type="inferred from homology"/>
<evidence type="ECO:0000313" key="7">
    <source>
        <dbReference type="Proteomes" id="UP000005104"/>
    </source>
</evidence>
<name>H5XYN4_9FIRM</name>
<dbReference type="OrthoDB" id="9804559at2"/>
<dbReference type="eggNOG" id="COG4786">
    <property type="taxonomic scope" value="Bacteria"/>
</dbReference>
<dbReference type="EMBL" id="CM001441">
    <property type="protein sequence ID" value="EHQ91590.1"/>
    <property type="molecule type" value="Genomic_DNA"/>
</dbReference>
<gene>
    <name evidence="6" type="ORF">DesyoDRAFT_4636</name>
</gene>
<organism evidence="6 7">
    <name type="scientific">Desulfosporosinus youngiae DSM 17734</name>
    <dbReference type="NCBI Taxonomy" id="768710"/>
    <lineage>
        <taxon>Bacteria</taxon>
        <taxon>Bacillati</taxon>
        <taxon>Bacillota</taxon>
        <taxon>Clostridia</taxon>
        <taxon>Eubacteriales</taxon>
        <taxon>Desulfitobacteriaceae</taxon>
        <taxon>Desulfosporosinus</taxon>
    </lineage>
</organism>
<evidence type="ECO:0000259" key="5">
    <source>
        <dbReference type="Pfam" id="PF22692"/>
    </source>
</evidence>
<evidence type="ECO:0000256" key="2">
    <source>
        <dbReference type="RuleBase" id="RU362116"/>
    </source>
</evidence>
<evidence type="ECO:0000313" key="6">
    <source>
        <dbReference type="EMBL" id="EHQ91590.1"/>
    </source>
</evidence>
<dbReference type="InterPro" id="IPR001444">
    <property type="entry name" value="Flag_bb_rod_N"/>
</dbReference>
<dbReference type="PANTHER" id="PTHR30435:SF19">
    <property type="entry name" value="FLAGELLAR BASAL-BODY ROD PROTEIN FLGG"/>
    <property type="match status" value="1"/>
</dbReference>
<dbReference type="GO" id="GO:0009425">
    <property type="term" value="C:bacterial-type flagellum basal body"/>
    <property type="evidence" value="ECO:0007669"/>
    <property type="project" value="UniProtKB-SubCell"/>
</dbReference>
<dbReference type="HOGENOM" id="CLU_013687_0_1_9"/>
<comment type="subcellular location">
    <subcellularLocation>
        <location evidence="2">Bacterial flagellum basal body</location>
    </subcellularLocation>
</comment>
<dbReference type="STRING" id="768710.DesyoDRAFT_4636"/>
<dbReference type="Pfam" id="PF06429">
    <property type="entry name" value="Flg_bbr_C"/>
    <property type="match status" value="1"/>
</dbReference>
<accession>H5XYN4</accession>
<dbReference type="PANTHER" id="PTHR30435">
    <property type="entry name" value="FLAGELLAR PROTEIN"/>
    <property type="match status" value="1"/>
</dbReference>
<evidence type="ECO:0000256" key="1">
    <source>
        <dbReference type="ARBA" id="ARBA00009677"/>
    </source>
</evidence>
<feature type="domain" description="Flagellar hook protein FlgE/F/G-like D1" evidence="5">
    <location>
        <begin position="95"/>
        <end position="156"/>
    </location>
</feature>
<evidence type="ECO:0000259" key="3">
    <source>
        <dbReference type="Pfam" id="PF00460"/>
    </source>
</evidence>
<dbReference type="Proteomes" id="UP000005104">
    <property type="component" value="Chromosome"/>
</dbReference>
<feature type="domain" description="Flagellar basal body rod protein N-terminal" evidence="3">
    <location>
        <begin position="6"/>
        <end position="34"/>
    </location>
</feature>
<feature type="domain" description="Flagellar basal-body/hook protein C-terminal" evidence="4">
    <location>
        <begin position="217"/>
        <end position="261"/>
    </location>
</feature>
<sequence>MRLAGTAASGLRAQQLAIDTIGNNLANAGTPGFKANKMVFAEALATEVRSGRINAEDPNTVGTLDVGAGVLYSGIETNLQQGVLEQTERPLDLGIDGAGFFQVQTPDGEISYTRAGAFQIDESEQLTDMQGNIVQTNGLIPYGASEVAVAANGDITGLIDGESRVFGQIVLAGFQNPEGLQRSENNLFVPTLNSGEAQVGQPGGITAGNLVLGTLRSKSLEQSNVDMAASMTDLIQVQRAYQMSARLVQDGDKMWGIANALRR</sequence>
<protein>
    <submittedName>
        <fullName evidence="6">Flagellar hook-basal body protein</fullName>
    </submittedName>
</protein>
<dbReference type="SUPFAM" id="SSF117143">
    <property type="entry name" value="Flagellar hook protein flgE"/>
    <property type="match status" value="1"/>
</dbReference>